<dbReference type="SUPFAM" id="SSF53756">
    <property type="entry name" value="UDP-Glycosyltransferase/glycogen phosphorylase"/>
    <property type="match status" value="1"/>
</dbReference>
<dbReference type="Pfam" id="PF13439">
    <property type="entry name" value="Glyco_transf_4"/>
    <property type="match status" value="1"/>
</dbReference>
<dbReference type="Pfam" id="PF00534">
    <property type="entry name" value="Glycos_transf_1"/>
    <property type="match status" value="1"/>
</dbReference>
<protein>
    <submittedName>
        <fullName evidence="3">Glycosyltransferase involved in cell wall bisynthesis</fullName>
    </submittedName>
</protein>
<gene>
    <name evidence="3" type="ORF">SAMN06265219_11568</name>
</gene>
<dbReference type="AlphaFoldDB" id="A0A521F5H4"/>
<dbReference type="CDD" id="cd03814">
    <property type="entry name" value="GT4-like"/>
    <property type="match status" value="1"/>
</dbReference>
<dbReference type="InterPro" id="IPR050194">
    <property type="entry name" value="Glycosyltransferase_grp1"/>
</dbReference>
<dbReference type="PANTHER" id="PTHR45947:SF3">
    <property type="entry name" value="SULFOQUINOVOSYL TRANSFERASE SQD2"/>
    <property type="match status" value="1"/>
</dbReference>
<name>A0A521F5H4_9BACT</name>
<keyword evidence="3" id="KW-0808">Transferase</keyword>
<reference evidence="3 4" key="1">
    <citation type="submission" date="2017-05" db="EMBL/GenBank/DDBJ databases">
        <authorList>
            <person name="Varghese N."/>
            <person name="Submissions S."/>
        </authorList>
    </citation>
    <scope>NUCLEOTIDE SEQUENCE [LARGE SCALE GENOMIC DNA]</scope>
    <source>
        <strain evidence="3 4">DSM 21985</strain>
    </source>
</reference>
<dbReference type="Proteomes" id="UP000317557">
    <property type="component" value="Unassembled WGS sequence"/>
</dbReference>
<dbReference type="GO" id="GO:0016757">
    <property type="term" value="F:glycosyltransferase activity"/>
    <property type="evidence" value="ECO:0007669"/>
    <property type="project" value="InterPro"/>
</dbReference>
<proteinExistence type="predicted"/>
<keyword evidence="4" id="KW-1185">Reference proteome</keyword>
<evidence type="ECO:0000313" key="3">
    <source>
        <dbReference type="EMBL" id="SMO91326.1"/>
    </source>
</evidence>
<dbReference type="Gene3D" id="3.40.50.2000">
    <property type="entry name" value="Glycogen Phosphorylase B"/>
    <property type="match status" value="2"/>
</dbReference>
<organism evidence="3 4">
    <name type="scientific">Gracilimonas mengyeensis</name>
    <dbReference type="NCBI Taxonomy" id="1302730"/>
    <lineage>
        <taxon>Bacteria</taxon>
        <taxon>Pseudomonadati</taxon>
        <taxon>Balneolota</taxon>
        <taxon>Balneolia</taxon>
        <taxon>Balneolales</taxon>
        <taxon>Balneolaceae</taxon>
        <taxon>Gracilimonas</taxon>
    </lineage>
</organism>
<evidence type="ECO:0000259" key="1">
    <source>
        <dbReference type="Pfam" id="PF00534"/>
    </source>
</evidence>
<accession>A0A521F5H4</accession>
<dbReference type="RefSeq" id="WP_246075329.1">
    <property type="nucleotide sequence ID" value="NZ_FXTP01000015.1"/>
</dbReference>
<dbReference type="PANTHER" id="PTHR45947">
    <property type="entry name" value="SULFOQUINOVOSYL TRANSFERASE SQD2"/>
    <property type="match status" value="1"/>
</dbReference>
<feature type="domain" description="Glycosyltransferase subfamily 4-like N-terminal" evidence="2">
    <location>
        <begin position="18"/>
        <end position="185"/>
    </location>
</feature>
<evidence type="ECO:0000259" key="2">
    <source>
        <dbReference type="Pfam" id="PF13439"/>
    </source>
</evidence>
<dbReference type="InterPro" id="IPR001296">
    <property type="entry name" value="Glyco_trans_1"/>
</dbReference>
<sequence length="386" mass="43741">MKELRVALFTGNYNHIKDGVSLTLNRLVRFLEAQDIPVLIFGPTIEEPELDHAGRLVSLPSFPIPFSNRGEYRIVTGLSDEAERELEDFNPTLVHIATPDVGGLKGLRWAQKNNVQVVASYHTHFASYLKYYGLTPLEFLAWRYLSWFYNSCTHNYVPSQSMVDELESHGFHSDMKIWARGVNTTLFSPQKRDEKWRKKLGFAADDIVVTFVSRLVWEKALDTYRDSVQRVAAVNPKVKALVVGDGPAKVELEEQMPEARFTGFLEGEDLARAYASSDVFFFPSHTETFGNVTLEAMSSGLPCLVADATGSRSLVIDGENGFWAEPENKKDFTGKLEQIVGNPELRQKMKEASRKRALEFEWDAINGRLVENYREALALPVPQNHY</sequence>
<dbReference type="EMBL" id="FXTP01000015">
    <property type="protein sequence ID" value="SMO91326.1"/>
    <property type="molecule type" value="Genomic_DNA"/>
</dbReference>
<evidence type="ECO:0000313" key="4">
    <source>
        <dbReference type="Proteomes" id="UP000317557"/>
    </source>
</evidence>
<dbReference type="InterPro" id="IPR028098">
    <property type="entry name" value="Glyco_trans_4-like_N"/>
</dbReference>
<feature type="domain" description="Glycosyl transferase family 1" evidence="1">
    <location>
        <begin position="194"/>
        <end position="356"/>
    </location>
</feature>